<reference evidence="1" key="1">
    <citation type="submission" date="2020-04" db="EMBL/GenBank/DDBJ databases">
        <authorList>
            <person name="Broberg M."/>
        </authorList>
    </citation>
    <scope>NUCLEOTIDE SEQUENCE</scope>
</reference>
<keyword evidence="2" id="KW-1185">Reference proteome</keyword>
<protein>
    <submittedName>
        <fullName evidence="1">Uncharacterized protein</fullName>
    </submittedName>
</protein>
<dbReference type="EMBL" id="CADEHS020000004">
    <property type="protein sequence ID" value="CAG9940097.1"/>
    <property type="molecule type" value="Genomic_DNA"/>
</dbReference>
<dbReference type="Proteomes" id="UP000836387">
    <property type="component" value="Unassembled WGS sequence"/>
</dbReference>
<comment type="caution">
    <text evidence="1">The sequence shown here is derived from an EMBL/GenBank/DDBJ whole genome shotgun (WGS) entry which is preliminary data.</text>
</comment>
<organism evidence="1 2">
    <name type="scientific">Clonostachys rosea f. rosea IK726</name>
    <dbReference type="NCBI Taxonomy" id="1349383"/>
    <lineage>
        <taxon>Eukaryota</taxon>
        <taxon>Fungi</taxon>
        <taxon>Dikarya</taxon>
        <taxon>Ascomycota</taxon>
        <taxon>Pezizomycotina</taxon>
        <taxon>Sordariomycetes</taxon>
        <taxon>Hypocreomycetidae</taxon>
        <taxon>Hypocreales</taxon>
        <taxon>Bionectriaceae</taxon>
        <taxon>Clonostachys</taxon>
    </lineage>
</organism>
<accession>A0ACA9TH23</accession>
<evidence type="ECO:0000313" key="1">
    <source>
        <dbReference type="EMBL" id="CAG9940097.1"/>
    </source>
</evidence>
<reference evidence="1" key="2">
    <citation type="submission" date="2021-10" db="EMBL/GenBank/DDBJ databases">
        <authorList>
            <person name="Piombo E."/>
        </authorList>
    </citation>
    <scope>NUCLEOTIDE SEQUENCE</scope>
</reference>
<name>A0ACA9TH23_BIOOC</name>
<sequence>MFVDNVAGAFYIWGGRYFFASDPPPLKLWKFTANKNGGVIRSEAGAFTSSKDAGFWFGGQGTPETHDGLSKLNIPGFVSFNFTTKKWTNHTDAPFSSKGTLAYATATYLPGVGPNGIIMLLSGQGQSVPKGSEPILFETVHFLDPVTLKWFKQNTTGQAPAARVGHCAVGVTESNSSEIQQTRIEMGCVAAGNRNMVVVGGAKSSGDDESPDMNSQGLGIFDMTALEWKTKYTSDAGQYETPDIEWNNKNLAKVAFSEGVKDLFPEKETGSNNTSPETGSNNASPEPDQDKTKPLSAGAIAGAVVGGVAGIAAIAALLFFLLRKKKHSSLSQHSQMEYSPAYNQSPYSSTMAKYPPELNNDGERFELSAPRRFVELPTQP</sequence>
<evidence type="ECO:0000313" key="2">
    <source>
        <dbReference type="Proteomes" id="UP000836387"/>
    </source>
</evidence>
<proteinExistence type="predicted"/>
<gene>
    <name evidence="1" type="ORF">CRV2_00010427</name>
</gene>